<evidence type="ECO:0000256" key="2">
    <source>
        <dbReference type="ARBA" id="ARBA00023125"/>
    </source>
</evidence>
<dbReference type="PANTHER" id="PTHR30204:SF94">
    <property type="entry name" value="HEAVY METAL-DEPENDENT TRANSCRIPTIONAL REGULATOR HI_0293-RELATED"/>
    <property type="match status" value="1"/>
</dbReference>
<keyword evidence="6" id="KW-1185">Reference proteome</keyword>
<dbReference type="AlphaFoldDB" id="A0A1I3WQY6"/>
<feature type="domain" description="HTH merR-type" evidence="4">
    <location>
        <begin position="5"/>
        <end position="74"/>
    </location>
</feature>
<dbReference type="InterPro" id="IPR047057">
    <property type="entry name" value="MerR_fam"/>
</dbReference>
<evidence type="ECO:0000313" key="5">
    <source>
        <dbReference type="EMBL" id="SFK09928.1"/>
    </source>
</evidence>
<dbReference type="SUPFAM" id="SSF46955">
    <property type="entry name" value="Putative DNA-binding domain"/>
    <property type="match status" value="1"/>
</dbReference>
<evidence type="ECO:0000313" key="6">
    <source>
        <dbReference type="Proteomes" id="UP000199445"/>
    </source>
</evidence>
<gene>
    <name evidence="5" type="ORF">SAMN05216429_11095</name>
</gene>
<name>A0A1I3WQY6_9GAMM</name>
<dbReference type="OrthoDB" id="9808480at2"/>
<dbReference type="Gene3D" id="1.10.1660.10">
    <property type="match status" value="1"/>
</dbReference>
<dbReference type="EMBL" id="FOSC01000010">
    <property type="protein sequence ID" value="SFK09928.1"/>
    <property type="molecule type" value="Genomic_DNA"/>
</dbReference>
<organism evidence="5 6">
    <name type="scientific">Marinobacter persicus</name>
    <dbReference type="NCBI Taxonomy" id="930118"/>
    <lineage>
        <taxon>Bacteria</taxon>
        <taxon>Pseudomonadati</taxon>
        <taxon>Pseudomonadota</taxon>
        <taxon>Gammaproteobacteria</taxon>
        <taxon>Pseudomonadales</taxon>
        <taxon>Marinobacteraceae</taxon>
        <taxon>Marinobacter</taxon>
    </lineage>
</organism>
<dbReference type="SMART" id="SM00422">
    <property type="entry name" value="HTH_MERR"/>
    <property type="match status" value="1"/>
</dbReference>
<dbReference type="PROSITE" id="PS00552">
    <property type="entry name" value="HTH_MERR_1"/>
    <property type="match status" value="1"/>
</dbReference>
<keyword evidence="1" id="KW-0805">Transcription regulation</keyword>
<dbReference type="GO" id="GO:0003677">
    <property type="term" value="F:DNA binding"/>
    <property type="evidence" value="ECO:0007669"/>
    <property type="project" value="UniProtKB-KW"/>
</dbReference>
<evidence type="ECO:0000259" key="4">
    <source>
        <dbReference type="PROSITE" id="PS50937"/>
    </source>
</evidence>
<evidence type="ECO:0000256" key="1">
    <source>
        <dbReference type="ARBA" id="ARBA00023015"/>
    </source>
</evidence>
<dbReference type="InterPro" id="IPR009061">
    <property type="entry name" value="DNA-bd_dom_put_sf"/>
</dbReference>
<dbReference type="Proteomes" id="UP000199445">
    <property type="component" value="Unassembled WGS sequence"/>
</dbReference>
<dbReference type="CDD" id="cd04785">
    <property type="entry name" value="HTH_CadR-PbrR-like"/>
    <property type="match status" value="1"/>
</dbReference>
<dbReference type="InterPro" id="IPR000551">
    <property type="entry name" value="MerR-type_HTH_dom"/>
</dbReference>
<reference evidence="5 6" key="1">
    <citation type="submission" date="2016-10" db="EMBL/GenBank/DDBJ databases">
        <authorList>
            <person name="de Groot N.N."/>
        </authorList>
    </citation>
    <scope>NUCLEOTIDE SEQUENCE [LARGE SCALE GENOMIC DNA]</scope>
    <source>
        <strain evidence="5 6">IBRC-M 10445</strain>
    </source>
</reference>
<dbReference type="Pfam" id="PF09278">
    <property type="entry name" value="MerR-DNA-bind"/>
    <property type="match status" value="1"/>
</dbReference>
<accession>A0A1I3WQY6</accession>
<dbReference type="PROSITE" id="PS50937">
    <property type="entry name" value="HTH_MERR_2"/>
    <property type="match status" value="1"/>
</dbReference>
<dbReference type="PRINTS" id="PR00040">
    <property type="entry name" value="HTHMERR"/>
</dbReference>
<dbReference type="PANTHER" id="PTHR30204">
    <property type="entry name" value="REDOX-CYCLING DRUG-SENSING TRANSCRIPTIONAL ACTIVATOR SOXR"/>
    <property type="match status" value="1"/>
</dbReference>
<dbReference type="InterPro" id="IPR015358">
    <property type="entry name" value="Tscrpt_reg_MerR_DNA-bd"/>
</dbReference>
<evidence type="ECO:0000256" key="3">
    <source>
        <dbReference type="ARBA" id="ARBA00023163"/>
    </source>
</evidence>
<protein>
    <submittedName>
        <fullName evidence="5">DNA-binding transcriptional regulator, MerR family</fullName>
    </submittedName>
</protein>
<dbReference type="RefSeq" id="WP_091705906.1">
    <property type="nucleotide sequence ID" value="NZ_BMYN01000006.1"/>
</dbReference>
<keyword evidence="3" id="KW-0804">Transcription</keyword>
<keyword evidence="2 5" id="KW-0238">DNA-binding</keyword>
<sequence length="135" mass="15293">MSKKSYTVGQLAQDTDIKPVTIRYYEKIGLLPEASRSASGYRIYSTADHSRLVFIRRSRSLGFSLDDIRELLSLADRQQESCAGVDAKVDQQLEQVRSRLKDLRAMEQELERLSKCCEGGVIMDCRIIETLSGET</sequence>
<proteinExistence type="predicted"/>
<dbReference type="GO" id="GO:0003700">
    <property type="term" value="F:DNA-binding transcription factor activity"/>
    <property type="evidence" value="ECO:0007669"/>
    <property type="project" value="InterPro"/>
</dbReference>
<dbReference type="Pfam" id="PF00376">
    <property type="entry name" value="MerR"/>
    <property type="match status" value="1"/>
</dbReference>